<evidence type="ECO:0000313" key="3">
    <source>
        <dbReference type="EMBL" id="GLI01609.1"/>
    </source>
</evidence>
<dbReference type="EMBL" id="BSDI01000046">
    <property type="protein sequence ID" value="GLI01609.1"/>
    <property type="molecule type" value="Genomic_DNA"/>
</dbReference>
<reference evidence="3" key="1">
    <citation type="submission" date="2022-12" db="EMBL/GenBank/DDBJ databases">
        <title>New Phytohabitans aurantiacus sp. RD004123 nov., an actinomycete isolated from soil.</title>
        <authorList>
            <person name="Triningsih D.W."/>
            <person name="Harunari E."/>
            <person name="Igarashi Y."/>
        </authorList>
    </citation>
    <scope>NUCLEOTIDE SEQUENCE</scope>
    <source>
        <strain evidence="3">RD004123</strain>
    </source>
</reference>
<feature type="transmembrane region" description="Helical" evidence="2">
    <location>
        <begin position="38"/>
        <end position="60"/>
    </location>
</feature>
<organism evidence="3 4">
    <name type="scientific">Phytohabitans aurantiacus</name>
    <dbReference type="NCBI Taxonomy" id="3016789"/>
    <lineage>
        <taxon>Bacteria</taxon>
        <taxon>Bacillati</taxon>
        <taxon>Actinomycetota</taxon>
        <taxon>Actinomycetes</taxon>
        <taxon>Micromonosporales</taxon>
        <taxon>Micromonosporaceae</taxon>
    </lineage>
</organism>
<protein>
    <submittedName>
        <fullName evidence="3">Uncharacterized protein</fullName>
    </submittedName>
</protein>
<keyword evidence="4" id="KW-1185">Reference proteome</keyword>
<name>A0ABQ5R494_9ACTN</name>
<comment type="caution">
    <text evidence="3">The sequence shown here is derived from an EMBL/GenBank/DDBJ whole genome shotgun (WGS) entry which is preliminary data.</text>
</comment>
<dbReference type="Gene3D" id="2.40.50.100">
    <property type="match status" value="1"/>
</dbReference>
<dbReference type="Proteomes" id="UP001144280">
    <property type="component" value="Unassembled WGS sequence"/>
</dbReference>
<keyword evidence="2" id="KW-1133">Transmembrane helix</keyword>
<proteinExistence type="predicted"/>
<sequence>MSNDTTEKIPLPQAPSRSEQTYAATSNRPSRLRGFLRGLRTTVVVLVLIAAAVAGGTYIARDRLAARAYVELGNAVLTADPVPVGTAAAGTVSTVGVAPQNQVSAGDELAEVTVTAPDGDPEDRVLKAPIDGIISEVNVTTGGVATPGQPVVTMYDPARLTFQASTSVDELRRLRLGMSARVTADGLDKPIVARLERVVPRVGNDPSGGGFTVVLVPDGSEVNTVRSLVPGLPFTATVDTKTAVGGTPAVNSAK</sequence>
<feature type="region of interest" description="Disordered" evidence="1">
    <location>
        <begin position="1"/>
        <end position="26"/>
    </location>
</feature>
<accession>A0ABQ5R494</accession>
<gene>
    <name evidence="3" type="ORF">Pa4123_68850</name>
</gene>
<evidence type="ECO:0000313" key="4">
    <source>
        <dbReference type="Proteomes" id="UP001144280"/>
    </source>
</evidence>
<keyword evidence="2" id="KW-0812">Transmembrane</keyword>
<evidence type="ECO:0000256" key="1">
    <source>
        <dbReference type="SAM" id="MobiDB-lite"/>
    </source>
</evidence>
<dbReference type="InterPro" id="IPR050739">
    <property type="entry name" value="MFP"/>
</dbReference>
<evidence type="ECO:0000256" key="2">
    <source>
        <dbReference type="SAM" id="Phobius"/>
    </source>
</evidence>
<feature type="compositionally biased region" description="Polar residues" evidence="1">
    <location>
        <begin position="15"/>
        <end position="26"/>
    </location>
</feature>
<dbReference type="PANTHER" id="PTHR30386:SF17">
    <property type="entry name" value="ALKALINE PROTEASE SECRETION PROTEIN APRE"/>
    <property type="match status" value="1"/>
</dbReference>
<dbReference type="PANTHER" id="PTHR30386">
    <property type="entry name" value="MEMBRANE FUSION SUBUNIT OF EMRAB-TOLC MULTIDRUG EFFLUX PUMP"/>
    <property type="match status" value="1"/>
</dbReference>
<dbReference type="RefSeq" id="WP_281902759.1">
    <property type="nucleotide sequence ID" value="NZ_BSDI01000046.1"/>
</dbReference>
<keyword evidence="2" id="KW-0472">Membrane</keyword>